<proteinExistence type="predicted"/>
<keyword evidence="4" id="KW-1185">Reference proteome</keyword>
<evidence type="ECO:0000256" key="2">
    <source>
        <dbReference type="SAM" id="Phobius"/>
    </source>
</evidence>
<feature type="region of interest" description="Disordered" evidence="1">
    <location>
        <begin position="38"/>
        <end position="64"/>
    </location>
</feature>
<dbReference type="CDD" id="cd01324">
    <property type="entry name" value="cbb3_Oxidase_CcoQ"/>
    <property type="match status" value="1"/>
</dbReference>
<sequence>MSFGSIVLLLSVVAFAAIVWWAFSPRFKKTHEKDGMIPFLDSKNHPPESFDKGDDSKTSDKSKS</sequence>
<name>A0A0K6I267_9BURK</name>
<organism evidence="3 4">
    <name type="scientific">Thiomonas bhubaneswarensis</name>
    <dbReference type="NCBI Taxonomy" id="339866"/>
    <lineage>
        <taxon>Bacteria</taxon>
        <taxon>Pseudomonadati</taxon>
        <taxon>Pseudomonadota</taxon>
        <taxon>Betaproteobacteria</taxon>
        <taxon>Burkholderiales</taxon>
        <taxon>Thiomonas</taxon>
    </lineage>
</organism>
<dbReference type="STRING" id="339866.GCA_001418255_01647"/>
<dbReference type="InterPro" id="IPR008621">
    <property type="entry name" value="Cbb3-typ_cyt_oxidase_comp"/>
</dbReference>
<feature type="transmembrane region" description="Helical" evidence="2">
    <location>
        <begin position="6"/>
        <end position="23"/>
    </location>
</feature>
<keyword evidence="2" id="KW-0472">Membrane</keyword>
<gene>
    <name evidence="3" type="ORF">Ga0061069_105141</name>
</gene>
<dbReference type="AlphaFoldDB" id="A0A0K6I267"/>
<dbReference type="Pfam" id="PF05545">
    <property type="entry name" value="FixQ"/>
    <property type="match status" value="1"/>
</dbReference>
<reference evidence="4" key="1">
    <citation type="submission" date="2015-08" db="EMBL/GenBank/DDBJ databases">
        <authorList>
            <person name="Varghese N."/>
        </authorList>
    </citation>
    <scope>NUCLEOTIDE SEQUENCE [LARGE SCALE GENOMIC DNA]</scope>
    <source>
        <strain evidence="4">DSM 18181</strain>
    </source>
</reference>
<dbReference type="Proteomes" id="UP000183649">
    <property type="component" value="Unassembled WGS sequence"/>
</dbReference>
<accession>A0A0K6I267</accession>
<evidence type="ECO:0000313" key="4">
    <source>
        <dbReference type="Proteomes" id="UP000183649"/>
    </source>
</evidence>
<protein>
    <submittedName>
        <fullName evidence="3">Cbb3-type cytochrome oxidase component FixQ</fullName>
    </submittedName>
</protein>
<dbReference type="RefSeq" id="WP_055450542.1">
    <property type="nucleotide sequence ID" value="NZ_CYHF01000005.1"/>
</dbReference>
<evidence type="ECO:0000313" key="3">
    <source>
        <dbReference type="EMBL" id="CUA97143.1"/>
    </source>
</evidence>
<keyword evidence="2" id="KW-0812">Transmembrane</keyword>
<keyword evidence="2" id="KW-1133">Transmembrane helix</keyword>
<evidence type="ECO:0000256" key="1">
    <source>
        <dbReference type="SAM" id="MobiDB-lite"/>
    </source>
</evidence>
<dbReference type="EMBL" id="CYHF01000005">
    <property type="protein sequence ID" value="CUA97143.1"/>
    <property type="molecule type" value="Genomic_DNA"/>
</dbReference>
<feature type="compositionally biased region" description="Basic and acidic residues" evidence="1">
    <location>
        <begin position="42"/>
        <end position="64"/>
    </location>
</feature>